<evidence type="ECO:0000256" key="4">
    <source>
        <dbReference type="ARBA" id="ARBA00022840"/>
    </source>
</evidence>
<dbReference type="PANTHER" id="PTHR43272">
    <property type="entry name" value="LONG-CHAIN-FATTY-ACID--COA LIGASE"/>
    <property type="match status" value="1"/>
</dbReference>
<dbReference type="RefSeq" id="WP_344652686.1">
    <property type="nucleotide sequence ID" value="NZ_BAAAGX010000028.1"/>
</dbReference>
<dbReference type="Gene3D" id="3.40.50.720">
    <property type="entry name" value="NAD(P)-binding Rossmann-like Domain"/>
    <property type="match status" value="1"/>
</dbReference>
<evidence type="ECO:0000259" key="5">
    <source>
        <dbReference type="PROSITE" id="PS50075"/>
    </source>
</evidence>
<dbReference type="PANTHER" id="PTHR43272:SF33">
    <property type="entry name" value="AMP-BINDING DOMAIN-CONTAINING PROTEIN-RELATED"/>
    <property type="match status" value="1"/>
</dbReference>
<keyword evidence="3" id="KW-0547">Nucleotide-binding</keyword>
<dbReference type="Pfam" id="PF00501">
    <property type="entry name" value="AMP-binding"/>
    <property type="match status" value="1"/>
</dbReference>
<dbReference type="Proteomes" id="UP001500967">
    <property type="component" value="Unassembled WGS sequence"/>
</dbReference>
<dbReference type="InterPro" id="IPR013120">
    <property type="entry name" value="FAR_NAD-bd"/>
</dbReference>
<sequence length="1186" mass="127219">MSLTDPGDVAARRALLLERDEQFAAALPDDHVTAVVRQPGRSLDAVVATVMDGYAERPAYGERATEPVRDRVTGRTVRRLLPHFDTVSYGELWRRAGALAAAWHHDEHEPIRAGEVVATLGSTGGDYATVELALIRVGAVGVPLPGGSAPGQLLPLVHETTPRVLAVDVEHLDTAADIVASGTSLRRLVVFGHHPDVDDERDRIDAVRDRLAGSGHGVVVETLPEVLGRGAALPPAPSPPADEDRLALVIYTSGTTGSPKGAMYTARLIAELWRGFFPERPGLPLIDVGFLPMSHLAGRAVLFSTLARGGTTYFVGRSDLSTLFEDLALVRPTVLLLVPRIAEAISQQYQLLADRADESEAGRAIREDVLGGRVLWAVCGSAPLSATLATLLASVLRVTLSDGYASTEAGAVLFDGRVMREHVLDYRLEDVPDLHYFRTDQPHPRGELLIRSATLFAGYYQRPDATAEVLTGDGFFRTGDIVAEVGPDELVYLDRRKNLLKLSQGEFVAIAHLEALFAGGPVIEQIYVYGNSERSSVLAVVVPTAEVLTRTGGDPEQVARLVRDSLRRTARAEGLEGYEVPRDFLVETEPFTTANGLLSGVRKLVRPALQERYGERLERRYEELARHESDELRRLRGTGTRQPALDTVTTAARAVLSAPADDLDPAARFVDLGGDSVSAVRLSALLGEVYGFPVPVAEIISPVNDLRGLAAYVERQLGTGGGRPTAGTVHGAAATEVRAGELTLDRFLGPAEPDAASTLPRPADAPRTVLLTGANGYLGRFVALEWLRRLGPIGGELVCVVRGSDDAAARARLDAAFGPDGSDAARAYREYADATLTVVAGDLGEPRFGLEPGVWRELAATVDVVVHAGALVNHVLPYSQLFAPNVLGTAEVIRLAVTGKLKPVTYVSTIGVVTGSAPETADVRVTDPVRRLDEGYANGYTTSKWAGEVLLREAHDTFGLPVTTFRPGLVLAHTRYRGQLNVPDLFTRLLLSVATTGLAPRSFPRLNTPAHYGGLPVDFVAECVAALGAGPAPGFETYHVTSPPAAVPSLDTEVDWLVEAGYPITRIDDYDEWLERFEAALRGLPRKRRQQSLLPLLPAFAATNRAVDAPAISADHFREAVRKARLGVDGEIPPVTADLIRKYLVDFAQLGLLRPGPGRSVPTRSAGSSAAEPDLTATFLEKAARS</sequence>
<proteinExistence type="predicted"/>
<feature type="domain" description="Carrier" evidence="5">
    <location>
        <begin position="642"/>
        <end position="717"/>
    </location>
</feature>
<dbReference type="SUPFAM" id="SSF51735">
    <property type="entry name" value="NAD(P)-binding Rossmann-fold domains"/>
    <property type="match status" value="1"/>
</dbReference>
<keyword evidence="2" id="KW-0597">Phosphoprotein</keyword>
<keyword evidence="7" id="KW-1185">Reference proteome</keyword>
<dbReference type="PROSITE" id="PS00012">
    <property type="entry name" value="PHOSPHOPANTETHEINE"/>
    <property type="match status" value="1"/>
</dbReference>
<evidence type="ECO:0000256" key="3">
    <source>
        <dbReference type="ARBA" id="ARBA00022741"/>
    </source>
</evidence>
<gene>
    <name evidence="6" type="ORF">GCM10009539_64310</name>
</gene>
<dbReference type="PROSITE" id="PS50075">
    <property type="entry name" value="CARRIER"/>
    <property type="match status" value="1"/>
</dbReference>
<dbReference type="InterPro" id="IPR036736">
    <property type="entry name" value="ACP-like_sf"/>
</dbReference>
<dbReference type="NCBIfam" id="TIGR01746">
    <property type="entry name" value="Thioester-redct"/>
    <property type="match status" value="1"/>
</dbReference>
<dbReference type="Pfam" id="PF00550">
    <property type="entry name" value="PP-binding"/>
    <property type="match status" value="1"/>
</dbReference>
<dbReference type="InterPro" id="IPR020806">
    <property type="entry name" value="PKS_PP-bd"/>
</dbReference>
<dbReference type="InterPro" id="IPR042099">
    <property type="entry name" value="ANL_N_sf"/>
</dbReference>
<reference evidence="6 7" key="1">
    <citation type="journal article" date="2019" name="Int. J. Syst. Evol. Microbiol.">
        <title>The Global Catalogue of Microorganisms (GCM) 10K type strain sequencing project: providing services to taxonomists for standard genome sequencing and annotation.</title>
        <authorList>
            <consortium name="The Broad Institute Genomics Platform"/>
            <consortium name="The Broad Institute Genome Sequencing Center for Infectious Disease"/>
            <person name="Wu L."/>
            <person name="Ma J."/>
        </authorList>
    </citation>
    <scope>NUCLEOTIDE SEQUENCE [LARGE SCALE GENOMIC DNA]</scope>
    <source>
        <strain evidence="6 7">JCM 10425</strain>
    </source>
</reference>
<dbReference type="Gene3D" id="3.40.50.12780">
    <property type="entry name" value="N-terminal domain of ligase-like"/>
    <property type="match status" value="1"/>
</dbReference>
<dbReference type="InterPro" id="IPR010080">
    <property type="entry name" value="Thioester_reductase-like_dom"/>
</dbReference>
<dbReference type="SUPFAM" id="SSF47336">
    <property type="entry name" value="ACP-like"/>
    <property type="match status" value="1"/>
</dbReference>
<name>A0ABN0UZZ3_9ACTN</name>
<dbReference type="SMART" id="SM00823">
    <property type="entry name" value="PKS_PP"/>
    <property type="match status" value="1"/>
</dbReference>
<dbReference type="CDD" id="cd05235">
    <property type="entry name" value="SDR_e1"/>
    <property type="match status" value="1"/>
</dbReference>
<evidence type="ECO:0000256" key="1">
    <source>
        <dbReference type="ARBA" id="ARBA00022450"/>
    </source>
</evidence>
<dbReference type="PROSITE" id="PS00455">
    <property type="entry name" value="AMP_BINDING"/>
    <property type="match status" value="1"/>
</dbReference>
<dbReference type="InterPro" id="IPR046407">
    <property type="entry name" value="CAR"/>
</dbReference>
<dbReference type="InterPro" id="IPR020845">
    <property type="entry name" value="AMP-binding_CS"/>
</dbReference>
<dbReference type="EMBL" id="BAAAGX010000028">
    <property type="protein sequence ID" value="GAA0268419.1"/>
    <property type="molecule type" value="Genomic_DNA"/>
</dbReference>
<dbReference type="Gene3D" id="1.10.1200.10">
    <property type="entry name" value="ACP-like"/>
    <property type="match status" value="1"/>
</dbReference>
<protein>
    <submittedName>
        <fullName evidence="6">Thioester reductase domain-containing protein</fullName>
    </submittedName>
</protein>
<keyword evidence="1" id="KW-0596">Phosphopantetheine</keyword>
<evidence type="ECO:0000256" key="2">
    <source>
        <dbReference type="ARBA" id="ARBA00022553"/>
    </source>
</evidence>
<evidence type="ECO:0000313" key="6">
    <source>
        <dbReference type="EMBL" id="GAA0268419.1"/>
    </source>
</evidence>
<dbReference type="InterPro" id="IPR000873">
    <property type="entry name" value="AMP-dep_synth/lig_dom"/>
</dbReference>
<accession>A0ABN0UZZ3</accession>
<dbReference type="InterPro" id="IPR006162">
    <property type="entry name" value="Ppantetheine_attach_site"/>
</dbReference>
<evidence type="ECO:0000313" key="7">
    <source>
        <dbReference type="Proteomes" id="UP001500967"/>
    </source>
</evidence>
<dbReference type="InterPro" id="IPR036291">
    <property type="entry name" value="NAD(P)-bd_dom_sf"/>
</dbReference>
<dbReference type="NCBIfam" id="NF041592">
    <property type="entry name" value="carboxyl_red"/>
    <property type="match status" value="1"/>
</dbReference>
<keyword evidence="4" id="KW-0067">ATP-binding</keyword>
<organism evidence="6 7">
    <name type="scientific">Cryptosporangium japonicum</name>
    <dbReference type="NCBI Taxonomy" id="80872"/>
    <lineage>
        <taxon>Bacteria</taxon>
        <taxon>Bacillati</taxon>
        <taxon>Actinomycetota</taxon>
        <taxon>Actinomycetes</taxon>
        <taxon>Cryptosporangiales</taxon>
        <taxon>Cryptosporangiaceae</taxon>
        <taxon>Cryptosporangium</taxon>
    </lineage>
</organism>
<comment type="caution">
    <text evidence="6">The sequence shown here is derived from an EMBL/GenBank/DDBJ whole genome shotgun (WGS) entry which is preliminary data.</text>
</comment>
<dbReference type="InterPro" id="IPR009081">
    <property type="entry name" value="PP-bd_ACP"/>
</dbReference>
<dbReference type="Pfam" id="PF07993">
    <property type="entry name" value="NAD_binding_4"/>
    <property type="match status" value="1"/>
</dbReference>
<dbReference type="SUPFAM" id="SSF56801">
    <property type="entry name" value="Acetyl-CoA synthetase-like"/>
    <property type="match status" value="1"/>
</dbReference>